<reference evidence="2 3" key="1">
    <citation type="journal article" date="2015" name="Stand. Genomic Sci.">
        <title>Genomic Encyclopedia of Bacterial and Archaeal Type Strains, Phase III: the genomes of soil and plant-associated and newly described type strains.</title>
        <authorList>
            <person name="Whitman W.B."/>
            <person name="Woyke T."/>
            <person name="Klenk H.P."/>
            <person name="Zhou Y."/>
            <person name="Lilburn T.G."/>
            <person name="Beck B.J."/>
            <person name="De Vos P."/>
            <person name="Vandamme P."/>
            <person name="Eisen J.A."/>
            <person name="Garrity G."/>
            <person name="Hugenholtz P."/>
            <person name="Kyrpides N.C."/>
        </authorList>
    </citation>
    <scope>NUCLEOTIDE SEQUENCE [LARGE SCALE GENOMIC DNA]</scope>
    <source>
        <strain evidence="2 3">CGMCC 1.5364</strain>
    </source>
</reference>
<dbReference type="EMBL" id="VLKU01000013">
    <property type="protein sequence ID" value="TWI29750.1"/>
    <property type="molecule type" value="Genomic_DNA"/>
</dbReference>
<evidence type="ECO:0000313" key="2">
    <source>
        <dbReference type="EMBL" id="TWI29750.1"/>
    </source>
</evidence>
<evidence type="ECO:0000313" key="3">
    <source>
        <dbReference type="Proteomes" id="UP000316225"/>
    </source>
</evidence>
<comment type="caution">
    <text evidence="2">The sequence shown here is derived from an EMBL/GenBank/DDBJ whole genome shotgun (WGS) entry which is preliminary data.</text>
</comment>
<dbReference type="GO" id="GO:0031012">
    <property type="term" value="C:extracellular matrix"/>
    <property type="evidence" value="ECO:0007669"/>
    <property type="project" value="TreeGrafter"/>
</dbReference>
<sequence length="141" mass="13961">MQIVKTTIGFRGPAGALDMSTVTLATGAPGSDVTYEGGVLSIPRGDDGAQGMPGEKGDPGERGLQGLKGDPGERGLSGEKGDPGDPGLQGERGLQGAKGEKGDPGAPGTSATVRSYTDFAAAQAAVAQHPNDIITYKPAGA</sequence>
<keyword evidence="2" id="KW-0176">Collagen</keyword>
<dbReference type="GO" id="GO:0005615">
    <property type="term" value="C:extracellular space"/>
    <property type="evidence" value="ECO:0007669"/>
    <property type="project" value="TreeGrafter"/>
</dbReference>
<feature type="region of interest" description="Disordered" evidence="1">
    <location>
        <begin position="26"/>
        <end position="112"/>
    </location>
</feature>
<dbReference type="GO" id="GO:0030198">
    <property type="term" value="P:extracellular matrix organization"/>
    <property type="evidence" value="ECO:0007669"/>
    <property type="project" value="TreeGrafter"/>
</dbReference>
<feature type="compositionally biased region" description="Basic and acidic residues" evidence="1">
    <location>
        <begin position="70"/>
        <end position="83"/>
    </location>
</feature>
<dbReference type="Proteomes" id="UP000316225">
    <property type="component" value="Unassembled WGS sequence"/>
</dbReference>
<dbReference type="PANTHER" id="PTHR24023">
    <property type="entry name" value="COLLAGEN ALPHA"/>
    <property type="match status" value="1"/>
</dbReference>
<dbReference type="PANTHER" id="PTHR24023:SF918">
    <property type="entry name" value="COLLAGEN ALPHA-1(IX) CHAIN"/>
    <property type="match status" value="1"/>
</dbReference>
<accession>A0A562NCC1</accession>
<gene>
    <name evidence="2" type="ORF">IQ24_03567</name>
</gene>
<keyword evidence="3" id="KW-1185">Reference proteome</keyword>
<dbReference type="OrthoDB" id="10005043at2"/>
<name>A0A562NCC1_9RHOB</name>
<dbReference type="RefSeq" id="WP_145399627.1">
    <property type="nucleotide sequence ID" value="NZ_VLKU01000013.1"/>
</dbReference>
<dbReference type="AlphaFoldDB" id="A0A562NCC1"/>
<dbReference type="InterPro" id="IPR050149">
    <property type="entry name" value="Collagen_superfamily"/>
</dbReference>
<dbReference type="GO" id="GO:0030020">
    <property type="term" value="F:extracellular matrix structural constituent conferring tensile strength"/>
    <property type="evidence" value="ECO:0007669"/>
    <property type="project" value="TreeGrafter"/>
</dbReference>
<dbReference type="InterPro" id="IPR008160">
    <property type="entry name" value="Collagen"/>
</dbReference>
<organism evidence="2 3">
    <name type="scientific">Paracoccus sulfuroxidans</name>
    <dbReference type="NCBI Taxonomy" id="384678"/>
    <lineage>
        <taxon>Bacteria</taxon>
        <taxon>Pseudomonadati</taxon>
        <taxon>Pseudomonadota</taxon>
        <taxon>Alphaproteobacteria</taxon>
        <taxon>Rhodobacterales</taxon>
        <taxon>Paracoccaceae</taxon>
        <taxon>Paracoccus</taxon>
    </lineage>
</organism>
<evidence type="ECO:0000256" key="1">
    <source>
        <dbReference type="SAM" id="MobiDB-lite"/>
    </source>
</evidence>
<protein>
    <submittedName>
        <fullName evidence="2">Collagen type V/XI/XXIV/XXVII alpha</fullName>
    </submittedName>
</protein>
<proteinExistence type="predicted"/>
<dbReference type="Pfam" id="PF01391">
    <property type="entry name" value="Collagen"/>
    <property type="match status" value="1"/>
</dbReference>